<dbReference type="AlphaFoldDB" id="A0ABD3D1L6"/>
<dbReference type="SMART" id="SM00256">
    <property type="entry name" value="FBOX"/>
    <property type="match status" value="1"/>
</dbReference>
<dbReference type="InterPro" id="IPR006527">
    <property type="entry name" value="F-box-assoc_dom_typ1"/>
</dbReference>
<dbReference type="InterPro" id="IPR001810">
    <property type="entry name" value="F-box_dom"/>
</dbReference>
<dbReference type="PROSITE" id="PS50181">
    <property type="entry name" value="FBOX"/>
    <property type="match status" value="1"/>
</dbReference>
<dbReference type="InterPro" id="IPR017451">
    <property type="entry name" value="F-box-assoc_interact_dom"/>
</dbReference>
<dbReference type="Proteomes" id="UP001632038">
    <property type="component" value="Unassembled WGS sequence"/>
</dbReference>
<dbReference type="InterPro" id="IPR036047">
    <property type="entry name" value="F-box-like_dom_sf"/>
</dbReference>
<evidence type="ECO:0000313" key="3">
    <source>
        <dbReference type="Proteomes" id="UP001632038"/>
    </source>
</evidence>
<evidence type="ECO:0000259" key="1">
    <source>
        <dbReference type="PROSITE" id="PS50181"/>
    </source>
</evidence>
<sequence length="391" mass="43540">MEATSSKNPPNSATQNRFKKPKTTAIAVVEALSDRETLNLPPEIIIEILARLPVKSLLKFRCVSKSWLTLISSPQFIKTHLKISTQTPNLSTYRLMLTICNPDFDLIHCSVQSLMFADLTVAHNIDYPKKNPHCAVWIVGSCNGLLCIAIDESDMYLWNPTTRATRKLPPVAVKLRQGFYYIWGFGYDELSDDYKVVGIFCVFGNEGLYESVVKIYSLKADSWKSIDGFEGGVPLDDSGKFASGKIHFPATPGGSEIKWNIVSLDLRTEGYGVVEQPDYGEGCFDSYLGVLDGCICVLCNYEKVRADVWVMKEYGVNDSWTKVVSILYEGDPAIFLSSIPLWVLENGDILLALGTELVVYSPRGNGYRYPETSNIGPFLEADLYVESLVSV</sequence>
<dbReference type="NCBIfam" id="TIGR01640">
    <property type="entry name" value="F_box_assoc_1"/>
    <property type="match status" value="1"/>
</dbReference>
<dbReference type="PANTHER" id="PTHR31672">
    <property type="entry name" value="BNACNNG10540D PROTEIN"/>
    <property type="match status" value="1"/>
</dbReference>
<dbReference type="Pfam" id="PF00646">
    <property type="entry name" value="F-box"/>
    <property type="match status" value="1"/>
</dbReference>
<feature type="domain" description="F-box" evidence="1">
    <location>
        <begin position="34"/>
        <end position="80"/>
    </location>
</feature>
<accession>A0ABD3D1L6</accession>
<gene>
    <name evidence="2" type="ORF">CASFOL_020695</name>
</gene>
<protein>
    <recommendedName>
        <fullName evidence="1">F-box domain-containing protein</fullName>
    </recommendedName>
</protein>
<reference evidence="3" key="1">
    <citation type="journal article" date="2024" name="IScience">
        <title>Strigolactones Initiate the Formation of Haustorium-like Structures in Castilleja.</title>
        <authorList>
            <person name="Buerger M."/>
            <person name="Peterson D."/>
            <person name="Chory J."/>
        </authorList>
    </citation>
    <scope>NUCLEOTIDE SEQUENCE [LARGE SCALE GENOMIC DNA]</scope>
</reference>
<dbReference type="Pfam" id="PF07734">
    <property type="entry name" value="FBA_1"/>
    <property type="match status" value="1"/>
</dbReference>
<comment type="caution">
    <text evidence="2">The sequence shown here is derived from an EMBL/GenBank/DDBJ whole genome shotgun (WGS) entry which is preliminary data.</text>
</comment>
<dbReference type="Gene3D" id="1.20.1280.50">
    <property type="match status" value="1"/>
</dbReference>
<keyword evidence="3" id="KW-1185">Reference proteome</keyword>
<dbReference type="CDD" id="cd22157">
    <property type="entry name" value="F-box_AtFBW1-like"/>
    <property type="match status" value="1"/>
</dbReference>
<dbReference type="PANTHER" id="PTHR31672:SF13">
    <property type="entry name" value="F-BOX PROTEIN CPR30-LIKE"/>
    <property type="match status" value="1"/>
</dbReference>
<evidence type="ECO:0000313" key="2">
    <source>
        <dbReference type="EMBL" id="KAL3636148.1"/>
    </source>
</evidence>
<dbReference type="InterPro" id="IPR050796">
    <property type="entry name" value="SCF_F-box_component"/>
</dbReference>
<dbReference type="SUPFAM" id="SSF81383">
    <property type="entry name" value="F-box domain"/>
    <property type="match status" value="1"/>
</dbReference>
<name>A0ABD3D1L6_9LAMI</name>
<dbReference type="EMBL" id="JAVIJP010000027">
    <property type="protein sequence ID" value="KAL3636148.1"/>
    <property type="molecule type" value="Genomic_DNA"/>
</dbReference>
<organism evidence="2 3">
    <name type="scientific">Castilleja foliolosa</name>
    <dbReference type="NCBI Taxonomy" id="1961234"/>
    <lineage>
        <taxon>Eukaryota</taxon>
        <taxon>Viridiplantae</taxon>
        <taxon>Streptophyta</taxon>
        <taxon>Embryophyta</taxon>
        <taxon>Tracheophyta</taxon>
        <taxon>Spermatophyta</taxon>
        <taxon>Magnoliopsida</taxon>
        <taxon>eudicotyledons</taxon>
        <taxon>Gunneridae</taxon>
        <taxon>Pentapetalae</taxon>
        <taxon>asterids</taxon>
        <taxon>lamiids</taxon>
        <taxon>Lamiales</taxon>
        <taxon>Orobanchaceae</taxon>
        <taxon>Pedicularideae</taxon>
        <taxon>Castillejinae</taxon>
        <taxon>Castilleja</taxon>
    </lineage>
</organism>
<proteinExistence type="predicted"/>